<keyword evidence="1" id="KW-0812">Transmembrane</keyword>
<sequence>MPTGPIPAAVLRFVLASIRLQSQCYSANDVNAKTNNGACKNNNNKKNLNTSLNIFYWIVLGQGILYIIACLVELFSSIPRRRLIRRAGFRGQLGVEYVNRYYKYALEKCMQGPMLAPTRISLVTFAMDSIDSGSSENRLYGVQVLHSLLKKERVRDRTISELTPSTKTLVSLLSMLAWTSHGDADIRLFAAKVVVELAGSLQIVHIPGAMQLVASLLDTDDYHQPKTRQHFLLTDIQDAQEQCSTIQQGEHYCTLADEPSTMDEQSSCRLHRYWKKMMEFWSIPGEEPSTAKDCLPVQGLLILEKLANFDAGNCMEISQATGLISKMIDFTGYTSYLTSVNNEAQQIVPSHLAGLSLGVLTRLASTKGKSGVALRQRILEHPFILSNLADILDDSSNPAMETKRSSRELKALAADILKNLAMDTNTSDNIGRIPVIISSLMHAFVSRGGASSRPQVLILLSCYQKLPFKH</sequence>
<dbReference type="PANTHER" id="PTHR33115:SF73">
    <property type="entry name" value="OS07G0649300 PROTEIN"/>
    <property type="match status" value="1"/>
</dbReference>
<proteinExistence type="predicted"/>
<name>A0A8J5WQ66_ZIZPA</name>
<dbReference type="EMBL" id="JAAALK010000080">
    <property type="protein sequence ID" value="KAG8093082.1"/>
    <property type="molecule type" value="Genomic_DNA"/>
</dbReference>
<gene>
    <name evidence="2" type="ORF">GUJ93_ZPchr0012g19248</name>
</gene>
<protein>
    <submittedName>
        <fullName evidence="2">Uncharacterized protein</fullName>
    </submittedName>
</protein>
<evidence type="ECO:0000313" key="2">
    <source>
        <dbReference type="EMBL" id="KAG8093082.1"/>
    </source>
</evidence>
<reference evidence="2" key="2">
    <citation type="submission" date="2021-02" db="EMBL/GenBank/DDBJ databases">
        <authorList>
            <person name="Kimball J.A."/>
            <person name="Haas M.W."/>
            <person name="Macchietto M."/>
            <person name="Kono T."/>
            <person name="Duquette J."/>
            <person name="Shao M."/>
        </authorList>
    </citation>
    <scope>NUCLEOTIDE SEQUENCE</scope>
    <source>
        <tissue evidence="2">Fresh leaf tissue</tissue>
    </source>
</reference>
<reference evidence="2" key="1">
    <citation type="journal article" date="2021" name="bioRxiv">
        <title>Whole Genome Assembly and Annotation of Northern Wild Rice, Zizania palustris L., Supports a Whole Genome Duplication in the Zizania Genus.</title>
        <authorList>
            <person name="Haas M."/>
            <person name="Kono T."/>
            <person name="Macchietto M."/>
            <person name="Millas R."/>
            <person name="McGilp L."/>
            <person name="Shao M."/>
            <person name="Duquette J."/>
            <person name="Hirsch C.N."/>
            <person name="Kimball J."/>
        </authorList>
    </citation>
    <scope>NUCLEOTIDE SEQUENCE</scope>
    <source>
        <tissue evidence="2">Fresh leaf tissue</tissue>
    </source>
</reference>
<dbReference type="AlphaFoldDB" id="A0A8J5WQ66"/>
<dbReference type="PANTHER" id="PTHR33115">
    <property type="entry name" value="ARM REPEAT SUPERFAMILY PROTEIN"/>
    <property type="match status" value="1"/>
</dbReference>
<keyword evidence="3" id="KW-1185">Reference proteome</keyword>
<feature type="transmembrane region" description="Helical" evidence="1">
    <location>
        <begin position="54"/>
        <end position="76"/>
    </location>
</feature>
<evidence type="ECO:0000256" key="1">
    <source>
        <dbReference type="SAM" id="Phobius"/>
    </source>
</evidence>
<keyword evidence="1" id="KW-1133">Transmembrane helix</keyword>
<evidence type="ECO:0000313" key="3">
    <source>
        <dbReference type="Proteomes" id="UP000729402"/>
    </source>
</evidence>
<organism evidence="2 3">
    <name type="scientific">Zizania palustris</name>
    <name type="common">Northern wild rice</name>
    <dbReference type="NCBI Taxonomy" id="103762"/>
    <lineage>
        <taxon>Eukaryota</taxon>
        <taxon>Viridiplantae</taxon>
        <taxon>Streptophyta</taxon>
        <taxon>Embryophyta</taxon>
        <taxon>Tracheophyta</taxon>
        <taxon>Spermatophyta</taxon>
        <taxon>Magnoliopsida</taxon>
        <taxon>Liliopsida</taxon>
        <taxon>Poales</taxon>
        <taxon>Poaceae</taxon>
        <taxon>BOP clade</taxon>
        <taxon>Oryzoideae</taxon>
        <taxon>Oryzeae</taxon>
        <taxon>Zizaniinae</taxon>
        <taxon>Zizania</taxon>
    </lineage>
</organism>
<dbReference type="Proteomes" id="UP000729402">
    <property type="component" value="Unassembled WGS sequence"/>
</dbReference>
<dbReference type="OrthoDB" id="618849at2759"/>
<keyword evidence="1" id="KW-0472">Membrane</keyword>
<accession>A0A8J5WQ66</accession>
<comment type="caution">
    <text evidence="2">The sequence shown here is derived from an EMBL/GenBank/DDBJ whole genome shotgun (WGS) entry which is preliminary data.</text>
</comment>